<gene>
    <name evidence="1" type="ORF">GSI01S_37_00170</name>
</gene>
<dbReference type="EMBL" id="BANU01000037">
    <property type="protein sequence ID" value="GAC62534.1"/>
    <property type="molecule type" value="Genomic_DNA"/>
</dbReference>
<protein>
    <recommendedName>
        <fullName evidence="3">DUF5642 domain-containing protein</fullName>
    </recommendedName>
</protein>
<dbReference type="AlphaFoldDB" id="L7LNT9"/>
<dbReference type="Proteomes" id="UP000035083">
    <property type="component" value="Unassembled WGS sequence"/>
</dbReference>
<reference evidence="1 2" key="1">
    <citation type="submission" date="2012-12" db="EMBL/GenBank/DDBJ databases">
        <title>Whole genome shotgun sequence of Gordonia sihwensis NBRC 108236.</title>
        <authorList>
            <person name="Yoshida I."/>
            <person name="Hosoyama A."/>
            <person name="Tsuchikane K."/>
            <person name="Ando Y."/>
            <person name="Baba S."/>
            <person name="Ohji S."/>
            <person name="Hamada M."/>
            <person name="Tamura T."/>
            <person name="Yamazoe A."/>
            <person name="Yamazaki S."/>
            <person name="Fujita N."/>
        </authorList>
    </citation>
    <scope>NUCLEOTIDE SEQUENCE [LARGE SCALE GENOMIC DNA]</scope>
    <source>
        <strain evidence="1 2">NBRC 108236</strain>
    </source>
</reference>
<name>L7LNT9_9ACTN</name>
<sequence length="269" mass="27493">MPRPDSASVRIVPSTQYHQIGMKTDVMTMKRIAGAAAAASAALLLVTGCSSTEDGAPVPGAASSAAAPSADAGKAPTLVIGKAEFPAGYQVTPVPRDQIQKVADSVLSSTKSAKVTPANCMQLSAFPDKIDLAKTGFVIAMKGTSVLAETVSVVDHSVEDFRKAVTGDCGKIKVEITEGQAAGAKGTAVSKVIPAPKTKADDAIVVQQSSTIDFKGTTTKTSMIVGYAMVNGYLVSVQASDASPQSTPDLAAFNKVFTKAVDRVATETA</sequence>
<keyword evidence="2" id="KW-1185">Reference proteome</keyword>
<comment type="caution">
    <text evidence="1">The sequence shown here is derived from an EMBL/GenBank/DDBJ whole genome shotgun (WGS) entry which is preliminary data.</text>
</comment>
<evidence type="ECO:0008006" key="3">
    <source>
        <dbReference type="Google" id="ProtNLM"/>
    </source>
</evidence>
<evidence type="ECO:0000313" key="1">
    <source>
        <dbReference type="EMBL" id="GAC62534.1"/>
    </source>
</evidence>
<evidence type="ECO:0000313" key="2">
    <source>
        <dbReference type="Proteomes" id="UP000035083"/>
    </source>
</evidence>
<proteinExistence type="predicted"/>
<accession>L7LNT9</accession>
<dbReference type="eggNOG" id="ENOG5031EH3">
    <property type="taxonomic scope" value="Bacteria"/>
</dbReference>
<organism evidence="1 2">
    <name type="scientific">Gordonia sihwensis NBRC 108236</name>
    <dbReference type="NCBI Taxonomy" id="1223544"/>
    <lineage>
        <taxon>Bacteria</taxon>
        <taxon>Bacillati</taxon>
        <taxon>Actinomycetota</taxon>
        <taxon>Actinomycetes</taxon>
        <taxon>Mycobacteriales</taxon>
        <taxon>Gordoniaceae</taxon>
        <taxon>Gordonia</taxon>
    </lineage>
</organism>